<sequence>MSLIGPIVIIDDDVDDRDMIGAMLDELAIINPCRYFENGQAALDYLLNTAESPLLILCDINMPVMNGLELRDQIDADPYLKKKSIPFIFLTTSDSPILVRRAYSGNIQGYFKKFHSFQEGRDRLRLIINYWKYCLHPNNCKQTD</sequence>
<dbReference type="EMBL" id="BMIA01000001">
    <property type="protein sequence ID" value="GGH21175.1"/>
    <property type="molecule type" value="Genomic_DNA"/>
</dbReference>
<gene>
    <name evidence="3" type="ORF">GCM10007423_02110</name>
</gene>
<dbReference type="InterPro" id="IPR052893">
    <property type="entry name" value="TCS_response_regulator"/>
</dbReference>
<keyword evidence="1" id="KW-0597">Phosphoprotein</keyword>
<dbReference type="SMART" id="SM00448">
    <property type="entry name" value="REC"/>
    <property type="match status" value="1"/>
</dbReference>
<comment type="caution">
    <text evidence="3">The sequence shown here is derived from an EMBL/GenBank/DDBJ whole genome shotgun (WGS) entry which is preliminary data.</text>
</comment>
<accession>A0ABQ1YDG1</accession>
<protein>
    <submittedName>
        <fullName evidence="3">Response regulator</fullName>
    </submittedName>
</protein>
<evidence type="ECO:0000313" key="3">
    <source>
        <dbReference type="EMBL" id="GGH21175.1"/>
    </source>
</evidence>
<dbReference type="InterPro" id="IPR001789">
    <property type="entry name" value="Sig_transdc_resp-reg_receiver"/>
</dbReference>
<dbReference type="PANTHER" id="PTHR44520">
    <property type="entry name" value="RESPONSE REGULATOR RCP1-RELATED"/>
    <property type="match status" value="1"/>
</dbReference>
<evidence type="ECO:0000256" key="1">
    <source>
        <dbReference type="PROSITE-ProRule" id="PRU00169"/>
    </source>
</evidence>
<proteinExistence type="predicted"/>
<dbReference type="Gene3D" id="3.40.50.2300">
    <property type="match status" value="1"/>
</dbReference>
<organism evidence="3 4">
    <name type="scientific">Dyadobacter endophyticus</name>
    <dbReference type="NCBI Taxonomy" id="1749036"/>
    <lineage>
        <taxon>Bacteria</taxon>
        <taxon>Pseudomonadati</taxon>
        <taxon>Bacteroidota</taxon>
        <taxon>Cytophagia</taxon>
        <taxon>Cytophagales</taxon>
        <taxon>Spirosomataceae</taxon>
        <taxon>Dyadobacter</taxon>
    </lineage>
</organism>
<feature type="domain" description="Response regulatory" evidence="2">
    <location>
        <begin position="6"/>
        <end position="128"/>
    </location>
</feature>
<dbReference type="SUPFAM" id="SSF52172">
    <property type="entry name" value="CheY-like"/>
    <property type="match status" value="1"/>
</dbReference>
<dbReference type="Proteomes" id="UP000600214">
    <property type="component" value="Unassembled WGS sequence"/>
</dbReference>
<dbReference type="Pfam" id="PF00072">
    <property type="entry name" value="Response_reg"/>
    <property type="match status" value="1"/>
</dbReference>
<dbReference type="InterPro" id="IPR011006">
    <property type="entry name" value="CheY-like_superfamily"/>
</dbReference>
<dbReference type="PANTHER" id="PTHR44520:SF2">
    <property type="entry name" value="RESPONSE REGULATOR RCP1"/>
    <property type="match status" value="1"/>
</dbReference>
<reference evidence="4" key="1">
    <citation type="journal article" date="2019" name="Int. J. Syst. Evol. Microbiol.">
        <title>The Global Catalogue of Microorganisms (GCM) 10K type strain sequencing project: providing services to taxonomists for standard genome sequencing and annotation.</title>
        <authorList>
            <consortium name="The Broad Institute Genomics Platform"/>
            <consortium name="The Broad Institute Genome Sequencing Center for Infectious Disease"/>
            <person name="Wu L."/>
            <person name="Ma J."/>
        </authorList>
    </citation>
    <scope>NUCLEOTIDE SEQUENCE [LARGE SCALE GENOMIC DNA]</scope>
    <source>
        <strain evidence="4">CGMCC 1.15288</strain>
    </source>
</reference>
<keyword evidence="4" id="KW-1185">Reference proteome</keyword>
<evidence type="ECO:0000313" key="4">
    <source>
        <dbReference type="Proteomes" id="UP000600214"/>
    </source>
</evidence>
<feature type="modified residue" description="4-aspartylphosphate" evidence="1">
    <location>
        <position position="59"/>
    </location>
</feature>
<evidence type="ECO:0000259" key="2">
    <source>
        <dbReference type="PROSITE" id="PS50110"/>
    </source>
</evidence>
<dbReference type="RefSeq" id="WP_188927800.1">
    <property type="nucleotide sequence ID" value="NZ_BMIA01000001.1"/>
</dbReference>
<name>A0ABQ1YDG1_9BACT</name>
<dbReference type="PROSITE" id="PS50110">
    <property type="entry name" value="RESPONSE_REGULATORY"/>
    <property type="match status" value="1"/>
</dbReference>